<dbReference type="AlphaFoldDB" id="S7T7V3"/>
<evidence type="ECO:0000256" key="4">
    <source>
        <dbReference type="ARBA" id="ARBA00022692"/>
    </source>
</evidence>
<dbReference type="Pfam" id="PF03773">
    <property type="entry name" value="ArsP_1"/>
    <property type="match status" value="1"/>
</dbReference>
<feature type="transmembrane region" description="Helical" evidence="7">
    <location>
        <begin position="76"/>
        <end position="99"/>
    </location>
</feature>
<feature type="transmembrane region" description="Helical" evidence="7">
    <location>
        <begin position="175"/>
        <end position="197"/>
    </location>
</feature>
<comment type="subcellular location">
    <subcellularLocation>
        <location evidence="1">Cell membrane</location>
        <topology evidence="1">Multi-pass membrane protein</topology>
    </subcellularLocation>
</comment>
<feature type="transmembrane region" description="Helical" evidence="7">
    <location>
        <begin position="147"/>
        <end position="169"/>
    </location>
</feature>
<dbReference type="EMBL" id="ATHJ01000129">
    <property type="protein sequence ID" value="EPR33207.1"/>
    <property type="molecule type" value="Genomic_DNA"/>
</dbReference>
<protein>
    <recommendedName>
        <fullName evidence="10">Permease</fullName>
    </recommendedName>
</protein>
<reference evidence="8 9" key="1">
    <citation type="journal article" date="2013" name="Genome Announc.">
        <title>Draft genome sequences for three mercury-methylating, sulfate-reducing bacteria.</title>
        <authorList>
            <person name="Brown S.D."/>
            <person name="Hurt R.A.Jr."/>
            <person name="Gilmour C.C."/>
            <person name="Elias D.A."/>
        </authorList>
    </citation>
    <scope>NUCLEOTIDE SEQUENCE [LARGE SCALE GENOMIC DNA]</scope>
    <source>
        <strain evidence="8 9">DSM 2059</strain>
    </source>
</reference>
<evidence type="ECO:0000256" key="2">
    <source>
        <dbReference type="ARBA" id="ARBA00006386"/>
    </source>
</evidence>
<evidence type="ECO:0000313" key="8">
    <source>
        <dbReference type="EMBL" id="EPR33207.1"/>
    </source>
</evidence>
<feature type="transmembrane region" description="Helical" evidence="7">
    <location>
        <begin position="334"/>
        <end position="351"/>
    </location>
</feature>
<keyword evidence="9" id="KW-1185">Reference proteome</keyword>
<feature type="transmembrane region" description="Helical" evidence="7">
    <location>
        <begin position="256"/>
        <end position="274"/>
    </location>
</feature>
<organism evidence="8 9">
    <name type="scientific">Desulfococcus multivorans DSM 2059</name>
    <dbReference type="NCBI Taxonomy" id="1121405"/>
    <lineage>
        <taxon>Bacteria</taxon>
        <taxon>Pseudomonadati</taxon>
        <taxon>Thermodesulfobacteriota</taxon>
        <taxon>Desulfobacteria</taxon>
        <taxon>Desulfobacterales</taxon>
        <taxon>Desulfococcaceae</taxon>
        <taxon>Desulfococcus</taxon>
    </lineage>
</organism>
<evidence type="ECO:0000256" key="3">
    <source>
        <dbReference type="ARBA" id="ARBA00022475"/>
    </source>
</evidence>
<dbReference type="PATRIC" id="fig|1121405.3.peg.4156"/>
<name>S7T7V3_DESML</name>
<dbReference type="InterPro" id="IPR005524">
    <property type="entry name" value="DUF318"/>
</dbReference>
<dbReference type="PANTHER" id="PTHR43299:SF1">
    <property type="entry name" value="UPF0718 PROTEIN YRAQ"/>
    <property type="match status" value="1"/>
</dbReference>
<evidence type="ECO:0000256" key="6">
    <source>
        <dbReference type="ARBA" id="ARBA00023136"/>
    </source>
</evidence>
<dbReference type="Proteomes" id="UP000014977">
    <property type="component" value="Unassembled WGS sequence"/>
</dbReference>
<feature type="transmembrane region" description="Helical" evidence="7">
    <location>
        <begin position="111"/>
        <end position="135"/>
    </location>
</feature>
<keyword evidence="3" id="KW-1003">Cell membrane</keyword>
<evidence type="ECO:0000256" key="5">
    <source>
        <dbReference type="ARBA" id="ARBA00022989"/>
    </source>
</evidence>
<feature type="transmembrane region" description="Helical" evidence="7">
    <location>
        <begin position="281"/>
        <end position="314"/>
    </location>
</feature>
<comment type="similarity">
    <text evidence="2">Belongs to the UPF0718 family.</text>
</comment>
<feature type="transmembrane region" description="Helical" evidence="7">
    <location>
        <begin position="409"/>
        <end position="427"/>
    </location>
</feature>
<feature type="transmembrane region" description="Helical" evidence="7">
    <location>
        <begin position="33"/>
        <end position="50"/>
    </location>
</feature>
<feature type="transmembrane region" description="Helical" evidence="7">
    <location>
        <begin position="218"/>
        <end position="236"/>
    </location>
</feature>
<evidence type="ECO:0000256" key="7">
    <source>
        <dbReference type="SAM" id="Phobius"/>
    </source>
</evidence>
<evidence type="ECO:0000256" key="1">
    <source>
        <dbReference type="ARBA" id="ARBA00004651"/>
    </source>
</evidence>
<evidence type="ECO:0008006" key="10">
    <source>
        <dbReference type="Google" id="ProtNLM"/>
    </source>
</evidence>
<keyword evidence="5 7" id="KW-1133">Transmembrane helix</keyword>
<proteinExistence type="inferred from homology"/>
<accession>S7T7V3</accession>
<dbReference type="PANTHER" id="PTHR43299">
    <property type="entry name" value="UPF0718 PROTEIN YRAQ"/>
    <property type="match status" value="1"/>
</dbReference>
<evidence type="ECO:0000313" key="9">
    <source>
        <dbReference type="Proteomes" id="UP000014977"/>
    </source>
</evidence>
<comment type="caution">
    <text evidence="8">The sequence shown here is derived from an EMBL/GenBank/DDBJ whole genome shotgun (WGS) entry which is preliminary data.</text>
</comment>
<sequence>MSNAQTAHKESMRDDMAEDVEETAPSRIDWSTIWIPMSLIVGAFLVAFYLPMESERFTNAILESLSLVKWYAQEHVLLCLVPAFFIAGAISCFVSQAAVMRYLGPTANKVLAYGVASVSGSILAVCSCTVLPLFAGIWKRGAGLGPALAFLYSGPAINILAIVLTARILGLPLGIARAVGAILFSIVIGLLMHFFFLREEEEKVQAAMHLPSVEVERPLWQNVVYFSTMIGLLISATWGKPSEPVGFWNAVFQIKWWLTGAFAVGLGIEFIVWFRVKAIKVVFAGIIVAALAFLFPHEPLISFSAGIIALTILITTTRGETEDWFIATWGFTRQITPLLLGGVMVAGLLLGRPGSEGLIPSQWVSGLVGGNSFGANFFSAIVGAFMYFATLTEVPILQGLIGSGMGQGPALSLLLAGPALSLPNMLVIRSVMGTRKTAVFVCLVVIMSTLCGMIFGHYFV</sequence>
<gene>
    <name evidence="8" type="ORF">dsmv_3556</name>
</gene>
<feature type="transmembrane region" description="Helical" evidence="7">
    <location>
        <begin position="439"/>
        <end position="459"/>
    </location>
</feature>
<keyword evidence="6 7" id="KW-0472">Membrane</keyword>
<keyword evidence="4 7" id="KW-0812">Transmembrane</keyword>
<dbReference type="STRING" id="897.B2D07_14765"/>
<dbReference type="OrthoDB" id="9777774at2"/>
<feature type="transmembrane region" description="Helical" evidence="7">
    <location>
        <begin position="363"/>
        <end position="389"/>
    </location>
</feature>
<dbReference type="eggNOG" id="COG0701">
    <property type="taxonomic scope" value="Bacteria"/>
</dbReference>
<dbReference type="GO" id="GO:0005886">
    <property type="term" value="C:plasma membrane"/>
    <property type="evidence" value="ECO:0007669"/>
    <property type="project" value="UniProtKB-SubCell"/>
</dbReference>